<proteinExistence type="predicted"/>
<keyword evidence="3" id="KW-0804">Transcription</keyword>
<dbReference type="SUPFAM" id="SSF46955">
    <property type="entry name" value="Putative DNA-binding domain"/>
    <property type="match status" value="1"/>
</dbReference>
<dbReference type="EMBL" id="CP071182">
    <property type="protein sequence ID" value="QSO47465.1"/>
    <property type="molecule type" value="Genomic_DNA"/>
</dbReference>
<dbReference type="PROSITE" id="PS50937">
    <property type="entry name" value="HTH_MERR_2"/>
    <property type="match status" value="1"/>
</dbReference>
<dbReference type="CDD" id="cd02065">
    <property type="entry name" value="B12-binding_like"/>
    <property type="match status" value="1"/>
</dbReference>
<organism evidence="5 6">
    <name type="scientific">Alicyclobacillus mengziensis</name>
    <dbReference type="NCBI Taxonomy" id="2931921"/>
    <lineage>
        <taxon>Bacteria</taxon>
        <taxon>Bacillati</taxon>
        <taxon>Bacillota</taxon>
        <taxon>Bacilli</taxon>
        <taxon>Bacillales</taxon>
        <taxon>Alicyclobacillaceae</taxon>
        <taxon>Alicyclobacillus</taxon>
    </lineage>
</organism>
<dbReference type="GO" id="GO:0046872">
    <property type="term" value="F:metal ion binding"/>
    <property type="evidence" value="ECO:0007669"/>
    <property type="project" value="InterPro"/>
</dbReference>
<dbReference type="Gene3D" id="1.10.1240.10">
    <property type="entry name" value="Methionine synthase domain"/>
    <property type="match status" value="1"/>
</dbReference>
<dbReference type="InterPro" id="IPR009061">
    <property type="entry name" value="DNA-bd_dom_put_sf"/>
</dbReference>
<evidence type="ECO:0000256" key="3">
    <source>
        <dbReference type="ARBA" id="ARBA00023163"/>
    </source>
</evidence>
<dbReference type="InterPro" id="IPR036724">
    <property type="entry name" value="Cobalamin-bd_sf"/>
</dbReference>
<dbReference type="AlphaFoldDB" id="A0A9X7Z7K8"/>
<name>A0A9X7Z7K8_9BACL</name>
<dbReference type="InterPro" id="IPR036594">
    <property type="entry name" value="Meth_synthase_dom"/>
</dbReference>
<evidence type="ECO:0000256" key="1">
    <source>
        <dbReference type="ARBA" id="ARBA00023015"/>
    </source>
</evidence>
<dbReference type="CDD" id="cd01104">
    <property type="entry name" value="HTH_MlrA-CarA"/>
    <property type="match status" value="1"/>
</dbReference>
<dbReference type="SMART" id="SM00422">
    <property type="entry name" value="HTH_MERR"/>
    <property type="match status" value="1"/>
</dbReference>
<evidence type="ECO:0000256" key="2">
    <source>
        <dbReference type="ARBA" id="ARBA00023125"/>
    </source>
</evidence>
<dbReference type="InterPro" id="IPR047057">
    <property type="entry name" value="MerR_fam"/>
</dbReference>
<dbReference type="GO" id="GO:0003677">
    <property type="term" value="F:DNA binding"/>
    <property type="evidence" value="ECO:0007669"/>
    <property type="project" value="UniProtKB-KW"/>
</dbReference>
<dbReference type="RefSeq" id="WP_206656812.1">
    <property type="nucleotide sequence ID" value="NZ_CP071182.1"/>
</dbReference>
<dbReference type="PANTHER" id="PTHR30204:SF67">
    <property type="entry name" value="HTH-TYPE TRANSCRIPTIONAL REGULATOR MLRA-RELATED"/>
    <property type="match status" value="1"/>
</dbReference>
<dbReference type="Gene3D" id="3.40.50.280">
    <property type="entry name" value="Cobalamin-binding domain"/>
    <property type="match status" value="1"/>
</dbReference>
<reference evidence="5 6" key="1">
    <citation type="submission" date="2021-02" db="EMBL/GenBank/DDBJ databases">
        <title>Alicyclobacillus curvatus sp. nov. and Alicyclobacillus mengziensis sp. nov., two acidophilic bacteria isolated from acid mine drainage.</title>
        <authorList>
            <person name="Huang Y."/>
        </authorList>
    </citation>
    <scope>NUCLEOTIDE SEQUENCE [LARGE SCALE GENOMIC DNA]</scope>
    <source>
        <strain evidence="5 6">S30H14</strain>
    </source>
</reference>
<evidence type="ECO:0000313" key="5">
    <source>
        <dbReference type="EMBL" id="QSO47465.1"/>
    </source>
</evidence>
<dbReference type="SUPFAM" id="SSF52242">
    <property type="entry name" value="Cobalamin (vitamin B12)-binding domain"/>
    <property type="match status" value="1"/>
</dbReference>
<feature type="domain" description="HTH merR-type" evidence="4">
    <location>
        <begin position="8"/>
        <end position="77"/>
    </location>
</feature>
<keyword evidence="2" id="KW-0238">DNA-binding</keyword>
<dbReference type="GO" id="GO:0031419">
    <property type="term" value="F:cobalamin binding"/>
    <property type="evidence" value="ECO:0007669"/>
    <property type="project" value="InterPro"/>
</dbReference>
<dbReference type="InterPro" id="IPR000551">
    <property type="entry name" value="MerR-type_HTH_dom"/>
</dbReference>
<keyword evidence="1" id="KW-0805">Transcription regulation</keyword>
<dbReference type="KEGG" id="afx:JZ786_24295"/>
<dbReference type="PANTHER" id="PTHR30204">
    <property type="entry name" value="REDOX-CYCLING DRUG-SENSING TRANSCRIPTIONAL ACTIVATOR SOXR"/>
    <property type="match status" value="1"/>
</dbReference>
<sequence>MVQENKQWYRIRQVAQQTGLTPQLIRKWEERYQAITPHRLENGYRIYHQDDVIRLLQLKRLVDDGYSIKNAVLLLNNAAGADAAKPNLAAHDREMEKQSTEYTALRWVQDESLDSDTKVDKRAVEDLLGLGEKSETSRMNSLLEMELAIHGIHHVVYAIIIPFLRQVGALWENGDWTEYQEHIASLEVRDFLVNFRSRTKRLGHGPMLLAACVPGERHDIMLQIILLEATIRGWKTNFLGASPAENALADAVQHLSPDVVIVSVTTHGPLEEQPLFLQELSELSTHFRDVQFYIGGPGLDTSQVRHLGLVTSVHTVDEFLHAIDEINPETSPTRTV</sequence>
<dbReference type="GO" id="GO:0003700">
    <property type="term" value="F:DNA-binding transcription factor activity"/>
    <property type="evidence" value="ECO:0007669"/>
    <property type="project" value="InterPro"/>
</dbReference>
<evidence type="ECO:0000259" key="4">
    <source>
        <dbReference type="PROSITE" id="PS50937"/>
    </source>
</evidence>
<dbReference type="Gene3D" id="1.10.1660.10">
    <property type="match status" value="1"/>
</dbReference>
<dbReference type="Pfam" id="PF13411">
    <property type="entry name" value="MerR_1"/>
    <property type="match status" value="1"/>
</dbReference>
<evidence type="ECO:0000313" key="6">
    <source>
        <dbReference type="Proteomes" id="UP000663505"/>
    </source>
</evidence>
<dbReference type="Proteomes" id="UP000663505">
    <property type="component" value="Chromosome"/>
</dbReference>
<keyword evidence="6" id="KW-1185">Reference proteome</keyword>
<accession>A0A9X7Z7K8</accession>
<gene>
    <name evidence="5" type="ORF">JZ786_24295</name>
</gene>
<protein>
    <submittedName>
        <fullName evidence="5">MerR family transcriptional regulator</fullName>
    </submittedName>
</protein>